<feature type="chain" id="PRO_5038354039" evidence="7">
    <location>
        <begin position="20"/>
        <end position="354"/>
    </location>
</feature>
<dbReference type="CDD" id="cd06354">
    <property type="entry name" value="PBP1_PrnA-like"/>
    <property type="match status" value="1"/>
</dbReference>
<comment type="similarity">
    <text evidence="2">Belongs to the BMP lipoprotein family.</text>
</comment>
<dbReference type="OrthoDB" id="9784230at2"/>
<evidence type="ECO:0000256" key="7">
    <source>
        <dbReference type="SAM" id="SignalP"/>
    </source>
</evidence>
<dbReference type="Gene3D" id="3.40.50.2300">
    <property type="match status" value="2"/>
</dbReference>
<dbReference type="eggNOG" id="COG1744">
    <property type="taxonomic scope" value="Bacteria"/>
</dbReference>
<dbReference type="InterPro" id="IPR003760">
    <property type="entry name" value="PnrA-like"/>
</dbReference>
<sequence>MKNIIRVGAVAAVSALALAACSSAPEETESSADSTMDAMPAETVDFKACMVSDAGGFDDKSFNQTGYEGLLAAEADLGIEINTAQSADGNEYGPNLDALVADGCDHIVSAGFLLGDATAAAAEANPDTHFSIIDFAYDPAIDNVKGLTFAAEQPSFLAGYVAASATQTGKVGTYGGMNIPSVTAFMDGYLAGVNYFNEETGGSVEVIGWDGSTGSFTESFDDIPAGKSLTQGMIDQGVDIILPVAGPVGEGSLQAASEAGDTWVIGVDSDFAAKYEEYADIILTSVLKKIDVAVEEAIAEDVDGAFSNENYLGTLENEGVGLADVADAVDASVVEELETIKAGIIDGSISVAVS</sequence>
<evidence type="ECO:0000256" key="2">
    <source>
        <dbReference type="ARBA" id="ARBA00008610"/>
    </source>
</evidence>
<evidence type="ECO:0000256" key="1">
    <source>
        <dbReference type="ARBA" id="ARBA00004193"/>
    </source>
</evidence>
<dbReference type="GO" id="GO:0005886">
    <property type="term" value="C:plasma membrane"/>
    <property type="evidence" value="ECO:0007669"/>
    <property type="project" value="UniProtKB-SubCell"/>
</dbReference>
<gene>
    <name evidence="9" type="ORF">SAMN05421637_1463</name>
</gene>
<keyword evidence="6" id="KW-0449">Lipoprotein</keyword>
<keyword evidence="4 7" id="KW-0732">Signal</keyword>
<evidence type="ECO:0000256" key="5">
    <source>
        <dbReference type="ARBA" id="ARBA00023136"/>
    </source>
</evidence>
<evidence type="ECO:0000256" key="3">
    <source>
        <dbReference type="ARBA" id="ARBA00022475"/>
    </source>
</evidence>
<name>A0A1H6XX83_9MICO</name>
<evidence type="ECO:0000256" key="4">
    <source>
        <dbReference type="ARBA" id="ARBA00022729"/>
    </source>
</evidence>
<keyword evidence="3" id="KW-1003">Cell membrane</keyword>
<evidence type="ECO:0000313" key="9">
    <source>
        <dbReference type="EMBL" id="SEJ33641.1"/>
    </source>
</evidence>
<protein>
    <submittedName>
        <fullName evidence="9">Nucleoside-binding protein</fullName>
    </submittedName>
</protein>
<dbReference type="Pfam" id="PF02608">
    <property type="entry name" value="Bmp"/>
    <property type="match status" value="1"/>
</dbReference>
<evidence type="ECO:0000313" key="10">
    <source>
        <dbReference type="Proteomes" id="UP000183315"/>
    </source>
</evidence>
<evidence type="ECO:0000256" key="6">
    <source>
        <dbReference type="ARBA" id="ARBA00023288"/>
    </source>
</evidence>
<dbReference type="EMBL" id="FNZI01000003">
    <property type="protein sequence ID" value="SEJ33641.1"/>
    <property type="molecule type" value="Genomic_DNA"/>
</dbReference>
<dbReference type="RefSeq" id="WP_042215051.1">
    <property type="nucleotide sequence ID" value="NZ_BBLU01000008.1"/>
</dbReference>
<dbReference type="PANTHER" id="PTHR34296">
    <property type="entry name" value="TRANSCRIPTIONAL ACTIVATOR PROTEIN MED"/>
    <property type="match status" value="1"/>
</dbReference>
<dbReference type="Proteomes" id="UP000183315">
    <property type="component" value="Unassembled WGS sequence"/>
</dbReference>
<reference evidence="10" key="1">
    <citation type="submission" date="2016-10" db="EMBL/GenBank/DDBJ databases">
        <authorList>
            <person name="Varghese N."/>
        </authorList>
    </citation>
    <scope>NUCLEOTIDE SEQUENCE [LARGE SCALE GENOMIC DNA]</scope>
    <source>
        <strain evidence="10">DSM 24868</strain>
    </source>
</reference>
<dbReference type="InterPro" id="IPR028082">
    <property type="entry name" value="Peripla_BP_I"/>
</dbReference>
<keyword evidence="10" id="KW-1185">Reference proteome</keyword>
<feature type="domain" description="ABC transporter substrate-binding protein PnrA-like" evidence="8">
    <location>
        <begin position="48"/>
        <end position="351"/>
    </location>
</feature>
<feature type="signal peptide" evidence="7">
    <location>
        <begin position="1"/>
        <end position="19"/>
    </location>
</feature>
<dbReference type="SUPFAM" id="SSF53822">
    <property type="entry name" value="Periplasmic binding protein-like I"/>
    <property type="match status" value="1"/>
</dbReference>
<keyword evidence="5" id="KW-0472">Membrane</keyword>
<organism evidence="9 10">
    <name type="scientific">Demequina mangrovi</name>
    <dbReference type="NCBI Taxonomy" id="1043493"/>
    <lineage>
        <taxon>Bacteria</taxon>
        <taxon>Bacillati</taxon>
        <taxon>Actinomycetota</taxon>
        <taxon>Actinomycetes</taxon>
        <taxon>Micrococcales</taxon>
        <taxon>Demequinaceae</taxon>
        <taxon>Demequina</taxon>
    </lineage>
</organism>
<dbReference type="STRING" id="1043493.SAMN05421637_1463"/>
<comment type="subcellular location">
    <subcellularLocation>
        <location evidence="1">Cell membrane</location>
        <topology evidence="1">Lipid-anchor</topology>
    </subcellularLocation>
</comment>
<dbReference type="PROSITE" id="PS51257">
    <property type="entry name" value="PROKAR_LIPOPROTEIN"/>
    <property type="match status" value="1"/>
</dbReference>
<dbReference type="PANTHER" id="PTHR34296:SF2">
    <property type="entry name" value="ABC TRANSPORTER GUANOSINE-BINDING PROTEIN NUPN"/>
    <property type="match status" value="1"/>
</dbReference>
<evidence type="ECO:0000259" key="8">
    <source>
        <dbReference type="Pfam" id="PF02608"/>
    </source>
</evidence>
<dbReference type="InterPro" id="IPR050957">
    <property type="entry name" value="BMP_lipoprotein"/>
</dbReference>
<accession>A0A1H6XX83</accession>
<dbReference type="AlphaFoldDB" id="A0A1H6XX83"/>
<proteinExistence type="inferred from homology"/>